<dbReference type="AlphaFoldDB" id="A0A6M3M287"/>
<gene>
    <name evidence="1" type="ORF">MM171A00787_0017</name>
</gene>
<evidence type="ECO:0000313" key="1">
    <source>
        <dbReference type="EMBL" id="QJA99882.1"/>
    </source>
</evidence>
<name>A0A6M3M287_9ZZZZ</name>
<dbReference type="EMBL" id="MT143672">
    <property type="protein sequence ID" value="QJA99882.1"/>
    <property type="molecule type" value="Genomic_DNA"/>
</dbReference>
<protein>
    <submittedName>
        <fullName evidence="1">Putative portal protein</fullName>
    </submittedName>
</protein>
<sequence>MGLLQEAAKAILRDELSEIRRDYGTLAENGENLRETITELQLQLEDAGWTRLSGYAIDQFNRQSLGTIAELSRVLYLKNPLIQRGANVKRLYVWGQGVNVEAEDPDINMVIQDFIDDRRNRLELTSHQARMLKEIDLQVDGNLFLVLFTNPSTGAVKLASIPFSQMQEIVSNPEDAKEPWYYLRSWIEKTQTGGERHNVGVQTPKKAYYPDWQYGPVAMHGKKMGDVEVRWDGLIYHVKVGSFSDWTWGVSEHYAAQDWAKAYKEFLEDWASIVRSYRRFAWRFSGAKSKGEITAIKSKMGTTIGTGTSETNPPPVTGAAAVLLEGRDLQPIRTAGATVAAEDGRRLLLMVAAAEGLPETFFGDVSVGTLATAKTMDRPTELAMKDRQMLWADIHRDLFNFVLLQQMKAPSGELHKLGRYVKEPVNGQYQEWVEWKDGVDPSVTISFPSLLERDVESQVKAIATGATLDGKMLAGTIPHRELSRMVLTALNAEDIDEMLDQLDEERLEQTTEGGLVEAARELRDGMEKLIKDYAGGG</sequence>
<reference evidence="1" key="1">
    <citation type="submission" date="2020-03" db="EMBL/GenBank/DDBJ databases">
        <title>The deep terrestrial virosphere.</title>
        <authorList>
            <person name="Holmfeldt K."/>
            <person name="Nilsson E."/>
            <person name="Simone D."/>
            <person name="Lopez-Fernandez M."/>
            <person name="Wu X."/>
            <person name="de Brujin I."/>
            <person name="Lundin D."/>
            <person name="Andersson A."/>
            <person name="Bertilsson S."/>
            <person name="Dopson M."/>
        </authorList>
    </citation>
    <scope>NUCLEOTIDE SEQUENCE</scope>
    <source>
        <strain evidence="1">MM171A00787</strain>
    </source>
</reference>
<proteinExistence type="predicted"/>
<accession>A0A6M3M287</accession>
<organism evidence="1">
    <name type="scientific">viral metagenome</name>
    <dbReference type="NCBI Taxonomy" id="1070528"/>
    <lineage>
        <taxon>unclassified sequences</taxon>
        <taxon>metagenomes</taxon>
        <taxon>organismal metagenomes</taxon>
    </lineage>
</organism>